<comment type="caution">
    <text evidence="1">The sequence shown here is derived from an EMBL/GenBank/DDBJ whole genome shotgun (WGS) entry which is preliminary data.</text>
</comment>
<evidence type="ECO:0000313" key="1">
    <source>
        <dbReference type="EMBL" id="CAG8645975.1"/>
    </source>
</evidence>
<proteinExistence type="predicted"/>
<sequence length="103" mass="11726">MQYNFGELKWTSTSLTISPDIRNSDDQNYQELIIHGTRKESETIPEGRICHSGFGTHVTCGNIKAFTGFYLDKNKITDMRTAIEDLGGPVFLYTPKKLIYLAY</sequence>
<dbReference type="EMBL" id="CAJVPZ010013103">
    <property type="protein sequence ID" value="CAG8645975.1"/>
    <property type="molecule type" value="Genomic_DNA"/>
</dbReference>
<accession>A0A9N9DRC0</accession>
<gene>
    <name evidence="1" type="ORF">RFULGI_LOCUS8252</name>
</gene>
<dbReference type="Proteomes" id="UP000789396">
    <property type="component" value="Unassembled WGS sequence"/>
</dbReference>
<keyword evidence="2" id="KW-1185">Reference proteome</keyword>
<name>A0A9N9DRC0_9GLOM</name>
<dbReference type="AlphaFoldDB" id="A0A9N9DRC0"/>
<protein>
    <submittedName>
        <fullName evidence="1">10659_t:CDS:1</fullName>
    </submittedName>
</protein>
<dbReference type="OrthoDB" id="2345133at2759"/>
<reference evidence="1" key="1">
    <citation type="submission" date="2021-06" db="EMBL/GenBank/DDBJ databases">
        <authorList>
            <person name="Kallberg Y."/>
            <person name="Tangrot J."/>
            <person name="Rosling A."/>
        </authorList>
    </citation>
    <scope>NUCLEOTIDE SEQUENCE</scope>
    <source>
        <strain evidence="1">IN212</strain>
    </source>
</reference>
<organism evidence="1 2">
    <name type="scientific">Racocetra fulgida</name>
    <dbReference type="NCBI Taxonomy" id="60492"/>
    <lineage>
        <taxon>Eukaryota</taxon>
        <taxon>Fungi</taxon>
        <taxon>Fungi incertae sedis</taxon>
        <taxon>Mucoromycota</taxon>
        <taxon>Glomeromycotina</taxon>
        <taxon>Glomeromycetes</taxon>
        <taxon>Diversisporales</taxon>
        <taxon>Gigasporaceae</taxon>
        <taxon>Racocetra</taxon>
    </lineage>
</organism>
<evidence type="ECO:0000313" key="2">
    <source>
        <dbReference type="Proteomes" id="UP000789396"/>
    </source>
</evidence>
<feature type="non-terminal residue" evidence="1">
    <location>
        <position position="103"/>
    </location>
</feature>